<dbReference type="Proteomes" id="UP001557470">
    <property type="component" value="Unassembled WGS sequence"/>
</dbReference>
<evidence type="ECO:0000256" key="2">
    <source>
        <dbReference type="ARBA" id="ARBA00022490"/>
    </source>
</evidence>
<dbReference type="EMBL" id="JAGEUA010000011">
    <property type="protein sequence ID" value="KAL0962303.1"/>
    <property type="molecule type" value="Genomic_DNA"/>
</dbReference>
<name>A0ABD0W0N1_UMBPY</name>
<dbReference type="InterPro" id="IPR036865">
    <property type="entry name" value="CRAL-TRIO_dom_sf"/>
</dbReference>
<feature type="compositionally biased region" description="Basic and acidic residues" evidence="3">
    <location>
        <begin position="53"/>
        <end position="65"/>
    </location>
</feature>
<evidence type="ECO:0000313" key="5">
    <source>
        <dbReference type="EMBL" id="KAL0962303.1"/>
    </source>
</evidence>
<dbReference type="CDD" id="cd00170">
    <property type="entry name" value="SEC14"/>
    <property type="match status" value="1"/>
</dbReference>
<evidence type="ECO:0000259" key="4">
    <source>
        <dbReference type="PROSITE" id="PS50191"/>
    </source>
</evidence>
<dbReference type="InterPro" id="IPR001251">
    <property type="entry name" value="CRAL-TRIO_dom"/>
</dbReference>
<organism evidence="5 6">
    <name type="scientific">Umbra pygmaea</name>
    <name type="common">Eastern mudminnow</name>
    <dbReference type="NCBI Taxonomy" id="75934"/>
    <lineage>
        <taxon>Eukaryota</taxon>
        <taxon>Metazoa</taxon>
        <taxon>Chordata</taxon>
        <taxon>Craniata</taxon>
        <taxon>Vertebrata</taxon>
        <taxon>Euteleostomi</taxon>
        <taxon>Actinopterygii</taxon>
        <taxon>Neopterygii</taxon>
        <taxon>Teleostei</taxon>
        <taxon>Protacanthopterygii</taxon>
        <taxon>Esociformes</taxon>
        <taxon>Umbridae</taxon>
        <taxon>Umbra</taxon>
    </lineage>
</organism>
<reference evidence="5 6" key="1">
    <citation type="submission" date="2024-06" db="EMBL/GenBank/DDBJ databases">
        <authorList>
            <person name="Pan Q."/>
            <person name="Wen M."/>
            <person name="Jouanno E."/>
            <person name="Zahm M."/>
            <person name="Klopp C."/>
            <person name="Cabau C."/>
            <person name="Louis A."/>
            <person name="Berthelot C."/>
            <person name="Parey E."/>
            <person name="Roest Crollius H."/>
            <person name="Montfort J."/>
            <person name="Robinson-Rechavi M."/>
            <person name="Bouchez O."/>
            <person name="Lampietro C."/>
            <person name="Lopez Roques C."/>
            <person name="Donnadieu C."/>
            <person name="Postlethwait J."/>
            <person name="Bobe J."/>
            <person name="Verreycken H."/>
            <person name="Guiguen Y."/>
        </authorList>
    </citation>
    <scope>NUCLEOTIDE SEQUENCE [LARGE SCALE GENOMIC DNA]</scope>
    <source>
        <strain evidence="5">Up_M1</strain>
        <tissue evidence="5">Testis</tissue>
    </source>
</reference>
<dbReference type="FunFam" id="3.40.525.10:FF:000001">
    <property type="entry name" value="BCL2/adenovirus E1B protein-interacting protein 2"/>
    <property type="match status" value="1"/>
</dbReference>
<keyword evidence="2" id="KW-0963">Cytoplasm</keyword>
<dbReference type="SMART" id="SM00516">
    <property type="entry name" value="SEC14"/>
    <property type="match status" value="1"/>
</dbReference>
<dbReference type="InterPro" id="IPR022181">
    <property type="entry name" value="Bcl2-/adenovirus-E1B"/>
</dbReference>
<feature type="compositionally biased region" description="Polar residues" evidence="3">
    <location>
        <begin position="67"/>
        <end position="86"/>
    </location>
</feature>
<dbReference type="AlphaFoldDB" id="A0ABD0W0N1"/>
<dbReference type="Pfam" id="PF13716">
    <property type="entry name" value="CRAL_TRIO_2"/>
    <property type="match status" value="1"/>
</dbReference>
<keyword evidence="6" id="KW-1185">Reference proteome</keyword>
<dbReference type="PANTHER" id="PTHR12112">
    <property type="entry name" value="BNIP - RELATED"/>
    <property type="match status" value="1"/>
</dbReference>
<protein>
    <recommendedName>
        <fullName evidence="4">CRAL-TRIO domain-containing protein</fullName>
    </recommendedName>
</protein>
<comment type="subcellular location">
    <subcellularLocation>
        <location evidence="1">Cytoplasm</location>
    </subcellularLocation>
</comment>
<dbReference type="PROSITE" id="PS50191">
    <property type="entry name" value="CRAL_TRIO"/>
    <property type="match status" value="1"/>
</dbReference>
<feature type="domain" description="CRAL-TRIO" evidence="4">
    <location>
        <begin position="228"/>
        <end position="385"/>
    </location>
</feature>
<feature type="region of interest" description="Disordered" evidence="3">
    <location>
        <begin position="53"/>
        <end position="95"/>
    </location>
</feature>
<proteinExistence type="predicted"/>
<dbReference type="GO" id="GO:0005737">
    <property type="term" value="C:cytoplasm"/>
    <property type="evidence" value="ECO:0007669"/>
    <property type="project" value="UniProtKB-SubCell"/>
</dbReference>
<dbReference type="SUPFAM" id="SSF52087">
    <property type="entry name" value="CRAL/TRIO domain"/>
    <property type="match status" value="1"/>
</dbReference>
<dbReference type="PANTHER" id="PTHR12112:SF21">
    <property type="entry name" value="BCL-2_ADENOVIRUS E1B 19 KDA-INTERACTING PROTEIN 2-LIKE PROTEIN"/>
    <property type="match status" value="1"/>
</dbReference>
<dbReference type="Gene3D" id="3.40.525.10">
    <property type="entry name" value="CRAL-TRIO lipid binding domain"/>
    <property type="match status" value="1"/>
</dbReference>
<gene>
    <name evidence="5" type="ORF">UPYG_G00338320</name>
</gene>
<dbReference type="Pfam" id="PF12496">
    <property type="entry name" value="BNIP2"/>
    <property type="match status" value="1"/>
</dbReference>
<evidence type="ECO:0000256" key="3">
    <source>
        <dbReference type="SAM" id="MobiDB-lite"/>
    </source>
</evidence>
<accession>A0ABD0W0N1</accession>
<sequence length="386" mass="44228">MLSAASWILTENRVVFMRKKMEENYPERHCQFGRHVNTINKDINLHRNNMDLREEEQKEEEKDISIPRSSPTNANGTDDVLRTSTLADARPATPRSLALETRPRLKRLVAPALSLLERSVSVASDDYATAAISPSPDDNDDMMLDIDGMETPSDSESLHFPVHDSDSEDDQIDLEVTSSCQKPHSGLIAEQLGMGSLDHDHVDSQGTRWRQFYTGDPPQESLVNMTVLEPYLRILSHGGCYGDESNDIIVFSSCYLPQNTIENYQVVMDNLFRYLVGTLDLMVENSYVIVYLCATAQRNKIPAIGWLRECYTTIDRRLRKNLQNLYVVHPTWYIKGLITIIKPFLSTKFSRKLQFIDSLQQLSEHIPTERVQILESVRQFDEKMNR</sequence>
<evidence type="ECO:0000256" key="1">
    <source>
        <dbReference type="ARBA" id="ARBA00004496"/>
    </source>
</evidence>
<evidence type="ECO:0000313" key="6">
    <source>
        <dbReference type="Proteomes" id="UP001557470"/>
    </source>
</evidence>
<comment type="caution">
    <text evidence="5">The sequence shown here is derived from an EMBL/GenBank/DDBJ whole genome shotgun (WGS) entry which is preliminary data.</text>
</comment>